<feature type="region of interest" description="Disordered" evidence="1">
    <location>
        <begin position="43"/>
        <end position="65"/>
    </location>
</feature>
<organism evidence="2 3">
    <name type="scientific">Dactylosporangium aurantiacum</name>
    <dbReference type="NCBI Taxonomy" id="35754"/>
    <lineage>
        <taxon>Bacteria</taxon>
        <taxon>Bacillati</taxon>
        <taxon>Actinomycetota</taxon>
        <taxon>Actinomycetes</taxon>
        <taxon>Micromonosporales</taxon>
        <taxon>Micromonosporaceae</taxon>
        <taxon>Dactylosporangium</taxon>
    </lineage>
</organism>
<accession>A0A9Q9ISD3</accession>
<sequence length="87" mass="8862">MIHATSRPGDVPFEVSPDAVDVWVEGGSAAVTDLEGNELHCGHQRPVPTPPAPAPGSTRYRLSGPAGGPALVAAVGTRRGGGPMLQR</sequence>
<evidence type="ECO:0000313" key="2">
    <source>
        <dbReference type="EMBL" id="UWZ58123.1"/>
    </source>
</evidence>
<dbReference type="KEGG" id="daur:Daura_19300"/>
<evidence type="ECO:0000313" key="3">
    <source>
        <dbReference type="Proteomes" id="UP001058003"/>
    </source>
</evidence>
<keyword evidence="3" id="KW-1185">Reference proteome</keyword>
<evidence type="ECO:0000256" key="1">
    <source>
        <dbReference type="SAM" id="MobiDB-lite"/>
    </source>
</evidence>
<dbReference type="RefSeq" id="WP_033367102.1">
    <property type="nucleotide sequence ID" value="NZ_CP073767.1"/>
</dbReference>
<dbReference type="EMBL" id="CP073767">
    <property type="protein sequence ID" value="UWZ58123.1"/>
    <property type="molecule type" value="Genomic_DNA"/>
</dbReference>
<reference evidence="2" key="1">
    <citation type="submission" date="2021-04" db="EMBL/GenBank/DDBJ databases">
        <title>Dactylosporangium aurantiacum NRRL B-8018 full assembly.</title>
        <authorList>
            <person name="Hartkoorn R.C."/>
            <person name="Beaudoing E."/>
            <person name="Hot D."/>
        </authorList>
    </citation>
    <scope>NUCLEOTIDE SEQUENCE</scope>
    <source>
        <strain evidence="2">NRRL B-8018</strain>
    </source>
</reference>
<dbReference type="Proteomes" id="UP001058003">
    <property type="component" value="Chromosome"/>
</dbReference>
<dbReference type="AlphaFoldDB" id="A0A9Q9ISD3"/>
<proteinExistence type="predicted"/>
<gene>
    <name evidence="2" type="ORF">Daura_19300</name>
</gene>
<name>A0A9Q9ISD3_9ACTN</name>
<protein>
    <submittedName>
        <fullName evidence="2">Uncharacterized protein</fullName>
    </submittedName>
</protein>